<dbReference type="AlphaFoldDB" id="A0A927GJU1"/>
<feature type="domain" description="FAS1" evidence="2">
    <location>
        <begin position="39"/>
        <end position="185"/>
    </location>
</feature>
<dbReference type="Gene3D" id="2.30.180.10">
    <property type="entry name" value="FAS1 domain"/>
    <property type="match status" value="2"/>
</dbReference>
<dbReference type="PANTHER" id="PTHR10900:SF77">
    <property type="entry name" value="FI19380P1"/>
    <property type="match status" value="1"/>
</dbReference>
<reference evidence="3" key="1">
    <citation type="submission" date="2020-09" db="EMBL/GenBank/DDBJ databases">
        <authorList>
            <person name="Kim M.K."/>
        </authorList>
    </citation>
    <scope>NUCLEOTIDE SEQUENCE</scope>
    <source>
        <strain evidence="3">BT664</strain>
    </source>
</reference>
<comment type="caution">
    <text evidence="3">The sequence shown here is derived from an EMBL/GenBank/DDBJ whole genome shotgun (WGS) entry which is preliminary data.</text>
</comment>
<keyword evidence="4" id="KW-1185">Reference proteome</keyword>
<dbReference type="PANTHER" id="PTHR10900">
    <property type="entry name" value="PERIOSTIN-RELATED"/>
    <property type="match status" value="1"/>
</dbReference>
<dbReference type="FunFam" id="2.30.180.10:FF:000032">
    <property type="entry name" value="Fasciclin domain-containing protein, putative"/>
    <property type="match status" value="1"/>
</dbReference>
<sequence length="337" mass="34682">MTFPYYPLLSFRRLSLVLVALVGFAATSCKDKKDDPQPPQNIVQVAQSNPVFSILVAAITKADLAGTLSGGDLFTVLAPTNAAFTQLPAPYNTADNIAAITDAGQIATLRGILLYHVLPGRKPATDFPAGASTQTTAKPASTGINDNTVYVSKNGSTITLNGVARIASDDLAASNGIIHAIDKVLLPPTRRISELVVAAASGPAPEFTLLLAALQRPAAAELLAAVNNPAANLTVFAPTDAAFRALLPQLMATNLSDVPDATLLPILRLHVVSSRAFSPDLRTGALPTLGGTVTVGMSSTGLTVSGSGNTTGSATVVNPNLLAVNGVVHVIDRVLRP</sequence>
<dbReference type="Pfam" id="PF02469">
    <property type="entry name" value="Fasciclin"/>
    <property type="match status" value="2"/>
</dbReference>
<gene>
    <name evidence="3" type="ORF">IC235_13210</name>
</gene>
<dbReference type="SUPFAM" id="SSF82153">
    <property type="entry name" value="FAS1 domain"/>
    <property type="match status" value="2"/>
</dbReference>
<feature type="domain" description="FAS1" evidence="2">
    <location>
        <begin position="194"/>
        <end position="335"/>
    </location>
</feature>
<proteinExistence type="predicted"/>
<organism evidence="3 4">
    <name type="scientific">Hymenobacter montanus</name>
    <dbReference type="NCBI Taxonomy" id="2771359"/>
    <lineage>
        <taxon>Bacteria</taxon>
        <taxon>Pseudomonadati</taxon>
        <taxon>Bacteroidota</taxon>
        <taxon>Cytophagia</taxon>
        <taxon>Cytophagales</taxon>
        <taxon>Hymenobacteraceae</taxon>
        <taxon>Hymenobacter</taxon>
    </lineage>
</organism>
<feature type="chain" id="PRO_5037610460" evidence="1">
    <location>
        <begin position="26"/>
        <end position="337"/>
    </location>
</feature>
<protein>
    <submittedName>
        <fullName evidence="3">Fasciclin domain-containing protein</fullName>
    </submittedName>
</protein>
<keyword evidence="1" id="KW-0732">Signal</keyword>
<dbReference type="InterPro" id="IPR000782">
    <property type="entry name" value="FAS1_domain"/>
</dbReference>
<dbReference type="GO" id="GO:0005615">
    <property type="term" value="C:extracellular space"/>
    <property type="evidence" value="ECO:0007669"/>
    <property type="project" value="TreeGrafter"/>
</dbReference>
<dbReference type="EMBL" id="JACXAD010000014">
    <property type="protein sequence ID" value="MBD2768848.1"/>
    <property type="molecule type" value="Genomic_DNA"/>
</dbReference>
<evidence type="ECO:0000259" key="2">
    <source>
        <dbReference type="PROSITE" id="PS50213"/>
    </source>
</evidence>
<name>A0A927GJU1_9BACT</name>
<evidence type="ECO:0000256" key="1">
    <source>
        <dbReference type="SAM" id="SignalP"/>
    </source>
</evidence>
<accession>A0A927GJU1</accession>
<dbReference type="Proteomes" id="UP000612233">
    <property type="component" value="Unassembled WGS sequence"/>
</dbReference>
<dbReference type="InterPro" id="IPR036378">
    <property type="entry name" value="FAS1_dom_sf"/>
</dbReference>
<dbReference type="SMART" id="SM00554">
    <property type="entry name" value="FAS1"/>
    <property type="match status" value="2"/>
</dbReference>
<feature type="signal peptide" evidence="1">
    <location>
        <begin position="1"/>
        <end position="25"/>
    </location>
</feature>
<evidence type="ECO:0000313" key="3">
    <source>
        <dbReference type="EMBL" id="MBD2768848.1"/>
    </source>
</evidence>
<dbReference type="RefSeq" id="WP_191005663.1">
    <property type="nucleotide sequence ID" value="NZ_JACXAD010000014.1"/>
</dbReference>
<dbReference type="InterPro" id="IPR050904">
    <property type="entry name" value="Adhesion/Biosynth-related"/>
</dbReference>
<evidence type="ECO:0000313" key="4">
    <source>
        <dbReference type="Proteomes" id="UP000612233"/>
    </source>
</evidence>
<dbReference type="PROSITE" id="PS50213">
    <property type="entry name" value="FAS1"/>
    <property type="match status" value="2"/>
</dbReference>